<comment type="caution">
    <text evidence="2">The sequence shown here is derived from an EMBL/GenBank/DDBJ whole genome shotgun (WGS) entry which is preliminary data.</text>
</comment>
<dbReference type="InterPro" id="IPR000182">
    <property type="entry name" value="GNAT_dom"/>
</dbReference>
<dbReference type="SUPFAM" id="SSF55729">
    <property type="entry name" value="Acyl-CoA N-acyltransferases (Nat)"/>
    <property type="match status" value="1"/>
</dbReference>
<evidence type="ECO:0000313" key="2">
    <source>
        <dbReference type="EMBL" id="RSH91034.1"/>
    </source>
</evidence>
<evidence type="ECO:0000259" key="1">
    <source>
        <dbReference type="Pfam" id="PF13302"/>
    </source>
</evidence>
<proteinExistence type="predicted"/>
<dbReference type="InterPro" id="IPR016181">
    <property type="entry name" value="Acyl_CoA_acyltransferase"/>
</dbReference>
<feature type="domain" description="N-acetyltransferase" evidence="1">
    <location>
        <begin position="42"/>
        <end position="199"/>
    </location>
</feature>
<protein>
    <recommendedName>
        <fullName evidence="1">N-acetyltransferase domain-containing protein</fullName>
    </recommendedName>
</protein>
<sequence>MPFLNKYAAPSGSLPRDIHLHTPLEEYDFNYVFPVETLRSDRVELRPYTPSLHAELLWKGIQANPEILRWLGTAPWQSLQDVLEWSEKVCRAPSDSLFYAIFTDKPGGDTPKTDPSEYEFAGVLGMISSSVSDMMSEPGWILIMKPYQRTHVLTHAAGLVMHRILDPTSMGGLGLRRCQWTTTVLNAPSQNAAKRLGYTGEGVLRAIKVLQPGKEGFAAGRVDSYNPEGPRRDNWYASVLWDEWENGVRAHIDKLMARRDN</sequence>
<dbReference type="GO" id="GO:0008999">
    <property type="term" value="F:protein-N-terminal-alanine acetyltransferase activity"/>
    <property type="evidence" value="ECO:0007669"/>
    <property type="project" value="TreeGrafter"/>
</dbReference>
<dbReference type="Proteomes" id="UP000279259">
    <property type="component" value="Unassembled WGS sequence"/>
</dbReference>
<keyword evidence="3" id="KW-1185">Reference proteome</keyword>
<dbReference type="PANTHER" id="PTHR43441:SF5">
    <property type="entry name" value="FAMILY ACETYLTRANSFERASE, PUTATIVE-RELATED"/>
    <property type="match status" value="1"/>
</dbReference>
<dbReference type="Pfam" id="PF13302">
    <property type="entry name" value="Acetyltransf_3"/>
    <property type="match status" value="1"/>
</dbReference>
<gene>
    <name evidence="2" type="ORF">EHS25_010210</name>
</gene>
<reference evidence="2 3" key="1">
    <citation type="submission" date="2018-11" db="EMBL/GenBank/DDBJ databases">
        <title>Genome sequence of Saitozyma podzolica DSM 27192.</title>
        <authorList>
            <person name="Aliyu H."/>
            <person name="Gorte O."/>
            <person name="Ochsenreither K."/>
        </authorList>
    </citation>
    <scope>NUCLEOTIDE SEQUENCE [LARGE SCALE GENOMIC DNA]</scope>
    <source>
        <strain evidence="2 3">DSM 27192</strain>
    </source>
</reference>
<dbReference type="GO" id="GO:1990189">
    <property type="term" value="F:protein N-terminal-serine acetyltransferase activity"/>
    <property type="evidence" value="ECO:0007669"/>
    <property type="project" value="TreeGrafter"/>
</dbReference>
<dbReference type="EMBL" id="RSCD01000009">
    <property type="protein sequence ID" value="RSH91034.1"/>
    <property type="molecule type" value="Genomic_DNA"/>
</dbReference>
<dbReference type="AlphaFoldDB" id="A0A427YIV9"/>
<evidence type="ECO:0000313" key="3">
    <source>
        <dbReference type="Proteomes" id="UP000279259"/>
    </source>
</evidence>
<dbReference type="PANTHER" id="PTHR43441">
    <property type="entry name" value="RIBOSOMAL-PROTEIN-SERINE ACETYLTRANSFERASE"/>
    <property type="match status" value="1"/>
</dbReference>
<accession>A0A427YIV9</accession>
<dbReference type="OrthoDB" id="41238at2759"/>
<organism evidence="2 3">
    <name type="scientific">Saitozyma podzolica</name>
    <dbReference type="NCBI Taxonomy" id="1890683"/>
    <lineage>
        <taxon>Eukaryota</taxon>
        <taxon>Fungi</taxon>
        <taxon>Dikarya</taxon>
        <taxon>Basidiomycota</taxon>
        <taxon>Agaricomycotina</taxon>
        <taxon>Tremellomycetes</taxon>
        <taxon>Tremellales</taxon>
        <taxon>Trimorphomycetaceae</taxon>
        <taxon>Saitozyma</taxon>
    </lineage>
</organism>
<dbReference type="Gene3D" id="3.40.630.30">
    <property type="match status" value="1"/>
</dbReference>
<name>A0A427YIV9_9TREE</name>
<dbReference type="InterPro" id="IPR051908">
    <property type="entry name" value="Ribosomal_N-acetyltransferase"/>
</dbReference>